<dbReference type="GO" id="GO:0000978">
    <property type="term" value="F:RNA polymerase II cis-regulatory region sequence-specific DNA binding"/>
    <property type="evidence" value="ECO:0007669"/>
    <property type="project" value="TreeGrafter"/>
</dbReference>
<dbReference type="AlphaFoldDB" id="J3NU45"/>
<feature type="compositionally biased region" description="Polar residues" evidence="6">
    <location>
        <begin position="486"/>
        <end position="495"/>
    </location>
</feature>
<dbReference type="GO" id="GO:0000435">
    <property type="term" value="P:positive regulation of transcription from RNA polymerase II promoter by galactose"/>
    <property type="evidence" value="ECO:0007669"/>
    <property type="project" value="TreeGrafter"/>
</dbReference>
<dbReference type="Proteomes" id="UP000006039">
    <property type="component" value="Unassembled WGS sequence"/>
</dbReference>
<dbReference type="PANTHER" id="PTHR47424">
    <property type="entry name" value="REGULATORY PROTEIN GAL4"/>
    <property type="match status" value="1"/>
</dbReference>
<evidence type="ECO:0000256" key="4">
    <source>
        <dbReference type="ARBA" id="ARBA00023242"/>
    </source>
</evidence>
<dbReference type="InterPro" id="IPR036236">
    <property type="entry name" value="Znf_C2H2_sf"/>
</dbReference>
<keyword evidence="1" id="KW-0805">Transcription regulation</keyword>
<dbReference type="OrthoDB" id="3945418at2759"/>
<dbReference type="InterPro" id="IPR013087">
    <property type="entry name" value="Znf_C2H2_type"/>
</dbReference>
<dbReference type="PANTHER" id="PTHR47424:SF3">
    <property type="entry name" value="REGULATORY PROTEIN GAL4"/>
    <property type="match status" value="1"/>
</dbReference>
<keyword evidence="5" id="KW-0863">Zinc-finger</keyword>
<keyword evidence="2" id="KW-0238">DNA-binding</keyword>
<dbReference type="PROSITE" id="PS50157">
    <property type="entry name" value="ZINC_FINGER_C2H2_2"/>
    <property type="match status" value="1"/>
</dbReference>
<evidence type="ECO:0000256" key="1">
    <source>
        <dbReference type="ARBA" id="ARBA00023015"/>
    </source>
</evidence>
<dbReference type="GO" id="GO:0005634">
    <property type="term" value="C:nucleus"/>
    <property type="evidence" value="ECO:0007669"/>
    <property type="project" value="TreeGrafter"/>
</dbReference>
<evidence type="ECO:0000313" key="10">
    <source>
        <dbReference type="Proteomes" id="UP000006039"/>
    </source>
</evidence>
<dbReference type="InterPro" id="IPR036864">
    <property type="entry name" value="Zn2-C6_fun-type_DNA-bd_sf"/>
</dbReference>
<keyword evidence="4" id="KW-0539">Nucleus</keyword>
<evidence type="ECO:0000259" key="7">
    <source>
        <dbReference type="PROSITE" id="PS50157"/>
    </source>
</evidence>
<dbReference type="SUPFAM" id="SSF57667">
    <property type="entry name" value="beta-beta-alpha zinc fingers"/>
    <property type="match status" value="1"/>
</dbReference>
<keyword evidence="5" id="KW-0862">Zinc</keyword>
<feature type="compositionally biased region" description="Basic residues" evidence="6">
    <location>
        <begin position="528"/>
        <end position="538"/>
    </location>
</feature>
<keyword evidence="5" id="KW-0479">Metal-binding</keyword>
<sequence length="672" mass="71111">MLAVSSEPGHECSTCGKIYQRSSHLRRHEMTRYSLLTYYSRDVCRKHSLQCPSEGTQADPPLAKRGQKPRACDGCFGSRLACDNEHPCSRCQNQGASSAATRGCFLHRMPTSPAVAANTYAGGGGSSNSTVGSTRMESVTPPHQLPSPETAAESMVRALINEPRCARDEELLMMPMATTSETCGGGGGSNTTEADDALDLFLPSPSGQPGILGDLAANGGLFANSSFFPWSLGPQSMDLDDFYVMKPDDSDLGCFTTATAEGCHADALSTSPGQQQLAPDAAAQEAAIAAVVDALQETHDWFARSGQAYDDGGALARPNVRALVSSYFRNTHHDFPLLHRASFSVEAAAPELLLLLAVVVLCGSLYSPPTDSALSCRGLFHLAEELAFRRLAAALAAAEEAADSAAAAGAAGGGGGGENTMSGALARRRNRTVRLPALVSVVRTLGLVEDPARPLGGGGGRHERRGSVGPSLCTPDADPHRHLDPSSPTGQQSGMFQLPAVHDHARDDGRPAVRAWPSCGTRPGRPSSRARRRRKRRAGVVPGGAAALSRVAVESLMADYDDNNNDNDDDAGAASSARFANLRYPPARPRHRARRVALAGALGPRRAGRAHTPEELSRRGLVRHSGELCWLANKMLAVLVSGAAEDSGYFQGHFTRCSRSFSPCKASHQIRY</sequence>
<feature type="region of interest" description="Disordered" evidence="6">
    <location>
        <begin position="120"/>
        <end position="148"/>
    </location>
</feature>
<evidence type="ECO:0000256" key="2">
    <source>
        <dbReference type="ARBA" id="ARBA00023125"/>
    </source>
</evidence>
<accession>J3NU45</accession>
<reference evidence="8" key="2">
    <citation type="submission" date="2010-07" db="EMBL/GenBank/DDBJ databases">
        <authorList>
            <consortium name="The Broad Institute Genome Sequencing Platform"/>
            <consortium name="Broad Institute Genome Sequencing Center for Infectious Disease"/>
            <person name="Ma L.-J."/>
            <person name="Dead R."/>
            <person name="Young S."/>
            <person name="Zeng Q."/>
            <person name="Koehrsen M."/>
            <person name="Alvarado L."/>
            <person name="Berlin A."/>
            <person name="Chapman S.B."/>
            <person name="Chen Z."/>
            <person name="Freedman E."/>
            <person name="Gellesch M."/>
            <person name="Goldberg J."/>
            <person name="Griggs A."/>
            <person name="Gujja S."/>
            <person name="Heilman E.R."/>
            <person name="Heiman D."/>
            <person name="Hepburn T."/>
            <person name="Howarth C."/>
            <person name="Jen D."/>
            <person name="Larson L."/>
            <person name="Mehta T."/>
            <person name="Neiman D."/>
            <person name="Pearson M."/>
            <person name="Roberts A."/>
            <person name="Saif S."/>
            <person name="Shea T."/>
            <person name="Shenoy N."/>
            <person name="Sisk P."/>
            <person name="Stolte C."/>
            <person name="Sykes S."/>
            <person name="Walk T."/>
            <person name="White J."/>
            <person name="Yandava C."/>
            <person name="Haas B."/>
            <person name="Nusbaum C."/>
            <person name="Birren B."/>
        </authorList>
    </citation>
    <scope>NUCLEOTIDE SEQUENCE</scope>
    <source>
        <strain evidence="8">R3-111a-1</strain>
    </source>
</reference>
<name>J3NU45_GAET3</name>
<evidence type="ECO:0000256" key="5">
    <source>
        <dbReference type="PROSITE-ProRule" id="PRU00042"/>
    </source>
</evidence>
<organism evidence="8">
    <name type="scientific">Gaeumannomyces tritici (strain R3-111a-1)</name>
    <name type="common">Wheat and barley take-all root rot fungus</name>
    <name type="synonym">Gaeumannomyces graminis var. tritici</name>
    <dbReference type="NCBI Taxonomy" id="644352"/>
    <lineage>
        <taxon>Eukaryota</taxon>
        <taxon>Fungi</taxon>
        <taxon>Dikarya</taxon>
        <taxon>Ascomycota</taxon>
        <taxon>Pezizomycotina</taxon>
        <taxon>Sordariomycetes</taxon>
        <taxon>Sordariomycetidae</taxon>
        <taxon>Magnaporthales</taxon>
        <taxon>Magnaporthaceae</taxon>
        <taxon>Gaeumannomyces</taxon>
    </lineage>
</organism>
<evidence type="ECO:0000256" key="3">
    <source>
        <dbReference type="ARBA" id="ARBA00023163"/>
    </source>
</evidence>
<keyword evidence="3" id="KW-0804">Transcription</keyword>
<dbReference type="eggNOG" id="ENOG502SP9M">
    <property type="taxonomic scope" value="Eukaryota"/>
</dbReference>
<feature type="compositionally biased region" description="Basic and acidic residues" evidence="6">
    <location>
        <begin position="501"/>
        <end position="511"/>
    </location>
</feature>
<dbReference type="GeneID" id="20345255"/>
<keyword evidence="10" id="KW-1185">Reference proteome</keyword>
<evidence type="ECO:0000313" key="8">
    <source>
        <dbReference type="EMBL" id="EJT79713.1"/>
    </source>
</evidence>
<dbReference type="VEuPathDB" id="FungiDB:GGTG_04797"/>
<evidence type="ECO:0000313" key="9">
    <source>
        <dbReference type="EnsemblFungi" id="EJT79713"/>
    </source>
</evidence>
<dbReference type="SUPFAM" id="SSF57701">
    <property type="entry name" value="Zn2/Cys6 DNA-binding domain"/>
    <property type="match status" value="1"/>
</dbReference>
<reference evidence="8" key="3">
    <citation type="submission" date="2010-09" db="EMBL/GenBank/DDBJ databases">
        <title>Annotation of Gaeumannomyces graminis var. tritici R3-111a-1.</title>
        <authorList>
            <consortium name="The Broad Institute Genome Sequencing Platform"/>
            <person name="Ma L.-J."/>
            <person name="Dead R."/>
            <person name="Young S.K."/>
            <person name="Zeng Q."/>
            <person name="Gargeya S."/>
            <person name="Fitzgerald M."/>
            <person name="Haas B."/>
            <person name="Abouelleil A."/>
            <person name="Alvarado L."/>
            <person name="Arachchi H.M."/>
            <person name="Berlin A."/>
            <person name="Brown A."/>
            <person name="Chapman S.B."/>
            <person name="Chen Z."/>
            <person name="Dunbar C."/>
            <person name="Freedman E."/>
            <person name="Gearin G."/>
            <person name="Gellesch M."/>
            <person name="Goldberg J."/>
            <person name="Griggs A."/>
            <person name="Gujja S."/>
            <person name="Heiman D."/>
            <person name="Howarth C."/>
            <person name="Larson L."/>
            <person name="Lui A."/>
            <person name="MacDonald P.J.P."/>
            <person name="Mehta T."/>
            <person name="Montmayeur A."/>
            <person name="Murphy C."/>
            <person name="Neiman D."/>
            <person name="Pearson M."/>
            <person name="Priest M."/>
            <person name="Roberts A."/>
            <person name="Saif S."/>
            <person name="Shea T."/>
            <person name="Shenoy N."/>
            <person name="Sisk P."/>
            <person name="Stolte C."/>
            <person name="Sykes S."/>
            <person name="Yandava C."/>
            <person name="Wortman J."/>
            <person name="Nusbaum C."/>
            <person name="Birren B."/>
        </authorList>
    </citation>
    <scope>NUCLEOTIDE SEQUENCE</scope>
    <source>
        <strain evidence="8">R3-111a-1</strain>
    </source>
</reference>
<dbReference type="EMBL" id="GL385396">
    <property type="protein sequence ID" value="EJT79713.1"/>
    <property type="molecule type" value="Genomic_DNA"/>
</dbReference>
<dbReference type="InterPro" id="IPR051127">
    <property type="entry name" value="Fungal_SecMet_Regulators"/>
</dbReference>
<dbReference type="HOGENOM" id="CLU_012538_3_0_1"/>
<evidence type="ECO:0000256" key="6">
    <source>
        <dbReference type="SAM" id="MobiDB-lite"/>
    </source>
</evidence>
<feature type="domain" description="C2H2-type" evidence="7">
    <location>
        <begin position="10"/>
        <end position="31"/>
    </location>
</feature>
<dbReference type="GO" id="GO:0000981">
    <property type="term" value="F:DNA-binding transcription factor activity, RNA polymerase II-specific"/>
    <property type="evidence" value="ECO:0007669"/>
    <property type="project" value="InterPro"/>
</dbReference>
<dbReference type="GO" id="GO:0008270">
    <property type="term" value="F:zinc ion binding"/>
    <property type="evidence" value="ECO:0007669"/>
    <property type="project" value="UniProtKB-KW"/>
</dbReference>
<reference evidence="9" key="5">
    <citation type="submission" date="2018-04" db="UniProtKB">
        <authorList>
            <consortium name="EnsemblFungi"/>
        </authorList>
    </citation>
    <scope>IDENTIFICATION</scope>
    <source>
        <strain evidence="9">R3-111a-1</strain>
    </source>
</reference>
<feature type="region of interest" description="Disordered" evidence="6">
    <location>
        <begin position="450"/>
        <end position="543"/>
    </location>
</feature>
<dbReference type="STRING" id="644352.J3NU45"/>
<reference evidence="10" key="1">
    <citation type="submission" date="2010-07" db="EMBL/GenBank/DDBJ databases">
        <title>The genome sequence of Gaeumannomyces graminis var. tritici strain R3-111a-1.</title>
        <authorList>
            <consortium name="The Broad Institute Genome Sequencing Platform"/>
            <person name="Ma L.-J."/>
            <person name="Dead R."/>
            <person name="Young S."/>
            <person name="Zeng Q."/>
            <person name="Koehrsen M."/>
            <person name="Alvarado L."/>
            <person name="Berlin A."/>
            <person name="Chapman S.B."/>
            <person name="Chen Z."/>
            <person name="Freedman E."/>
            <person name="Gellesch M."/>
            <person name="Goldberg J."/>
            <person name="Griggs A."/>
            <person name="Gujja S."/>
            <person name="Heilman E.R."/>
            <person name="Heiman D."/>
            <person name="Hepburn T."/>
            <person name="Howarth C."/>
            <person name="Jen D."/>
            <person name="Larson L."/>
            <person name="Mehta T."/>
            <person name="Neiman D."/>
            <person name="Pearson M."/>
            <person name="Roberts A."/>
            <person name="Saif S."/>
            <person name="Shea T."/>
            <person name="Shenoy N."/>
            <person name="Sisk P."/>
            <person name="Stolte C."/>
            <person name="Sykes S."/>
            <person name="Walk T."/>
            <person name="White J."/>
            <person name="Yandava C."/>
            <person name="Haas B."/>
            <person name="Nusbaum C."/>
            <person name="Birren B."/>
        </authorList>
    </citation>
    <scope>NUCLEOTIDE SEQUENCE [LARGE SCALE GENOMIC DNA]</scope>
    <source>
        <strain evidence="10">R3-111a-1</strain>
    </source>
</reference>
<gene>
    <name evidence="9" type="primary">20345255</name>
    <name evidence="8" type="ORF">GGTG_04797</name>
</gene>
<reference evidence="9" key="4">
    <citation type="journal article" date="2015" name="G3 (Bethesda)">
        <title>Genome sequences of three phytopathogenic species of the Magnaporthaceae family of fungi.</title>
        <authorList>
            <person name="Okagaki L.H."/>
            <person name="Nunes C.C."/>
            <person name="Sailsbery J."/>
            <person name="Clay B."/>
            <person name="Brown D."/>
            <person name="John T."/>
            <person name="Oh Y."/>
            <person name="Young N."/>
            <person name="Fitzgerald M."/>
            <person name="Haas B.J."/>
            <person name="Zeng Q."/>
            <person name="Young S."/>
            <person name="Adiconis X."/>
            <person name="Fan L."/>
            <person name="Levin J.Z."/>
            <person name="Mitchell T.K."/>
            <person name="Okubara P.A."/>
            <person name="Farman M.L."/>
            <person name="Kohn L.M."/>
            <person name="Birren B."/>
            <person name="Ma L.-J."/>
            <person name="Dean R.A."/>
        </authorList>
    </citation>
    <scope>NUCLEOTIDE SEQUENCE</scope>
    <source>
        <strain evidence="9">R3-111a-1</strain>
    </source>
</reference>
<protein>
    <recommendedName>
        <fullName evidence="7">C2H2-type domain-containing protein</fullName>
    </recommendedName>
</protein>
<dbReference type="RefSeq" id="XP_009220858.1">
    <property type="nucleotide sequence ID" value="XM_009222594.1"/>
</dbReference>
<dbReference type="EnsemblFungi" id="EJT79713">
    <property type="protein sequence ID" value="EJT79713"/>
    <property type="gene ID" value="GGTG_04797"/>
</dbReference>
<proteinExistence type="predicted"/>